<dbReference type="RefSeq" id="WP_132707890.1">
    <property type="nucleotide sequence ID" value="NZ_JACIGF010000003.1"/>
</dbReference>
<evidence type="ECO:0000256" key="1">
    <source>
        <dbReference type="SAM" id="MobiDB-lite"/>
    </source>
</evidence>
<dbReference type="InterPro" id="IPR019056">
    <property type="entry name" value="Phage_TAC_6"/>
</dbReference>
<reference evidence="2 3" key="1">
    <citation type="submission" date="2019-03" db="EMBL/GenBank/DDBJ databases">
        <title>Genomic Encyclopedia of Type Strains, Phase IV (KMG-IV): sequencing the most valuable type-strain genomes for metagenomic binning, comparative biology and taxonomic classification.</title>
        <authorList>
            <person name="Goeker M."/>
        </authorList>
    </citation>
    <scope>NUCLEOTIDE SEQUENCE [LARGE SCALE GENOMIC DNA]</scope>
    <source>
        <strain evidence="2 3">DSM 2132</strain>
    </source>
</reference>
<feature type="compositionally biased region" description="Low complexity" evidence="1">
    <location>
        <begin position="7"/>
        <end position="21"/>
    </location>
</feature>
<dbReference type="Proteomes" id="UP000295399">
    <property type="component" value="Unassembled WGS sequence"/>
</dbReference>
<feature type="region of interest" description="Disordered" evidence="1">
    <location>
        <begin position="1"/>
        <end position="21"/>
    </location>
</feature>
<comment type="caution">
    <text evidence="2">The sequence shown here is derived from an EMBL/GenBank/DDBJ whole genome shotgun (WGS) entry which is preliminary data.</text>
</comment>
<sequence>MTHSATGAPDPDGAPAGAADRAGDGWDWAGLAALAAVRLGWPPAVFWAATPRELAAALALIAGAGSGGPARHPMGRAELRALIRRFPDR</sequence>
<evidence type="ECO:0000313" key="2">
    <source>
        <dbReference type="EMBL" id="TCP36343.1"/>
    </source>
</evidence>
<keyword evidence="3" id="KW-1185">Reference proteome</keyword>
<accession>A0A4R2PL70</accession>
<evidence type="ECO:0000313" key="3">
    <source>
        <dbReference type="Proteomes" id="UP000295399"/>
    </source>
</evidence>
<name>A0A4R2PL70_RHOSA</name>
<dbReference type="AlphaFoldDB" id="A0A4R2PL70"/>
<protein>
    <submittedName>
        <fullName evidence="2">Putative phage protein (TIGR02216 family)</fullName>
    </submittedName>
</protein>
<proteinExistence type="predicted"/>
<gene>
    <name evidence="2" type="ORF">EV659_103233</name>
</gene>
<dbReference type="Pfam" id="PF09550">
    <property type="entry name" value="Phage_TAC_6"/>
    <property type="match status" value="1"/>
</dbReference>
<dbReference type="EMBL" id="SLXO01000003">
    <property type="protein sequence ID" value="TCP36343.1"/>
    <property type="molecule type" value="Genomic_DNA"/>
</dbReference>
<dbReference type="InParanoid" id="A0A4R2PL70"/>
<organism evidence="2 3">
    <name type="scientific">Rhodothalassium salexigens DSM 2132</name>
    <dbReference type="NCBI Taxonomy" id="1188247"/>
    <lineage>
        <taxon>Bacteria</taxon>
        <taxon>Pseudomonadati</taxon>
        <taxon>Pseudomonadota</taxon>
        <taxon>Alphaproteobacteria</taxon>
        <taxon>Rhodothalassiales</taxon>
        <taxon>Rhodothalassiaceae</taxon>
        <taxon>Rhodothalassium</taxon>
    </lineage>
</organism>